<dbReference type="EMBL" id="BNJR01000004">
    <property type="protein sequence ID" value="GHP12639.1"/>
    <property type="molecule type" value="Genomic_DNA"/>
</dbReference>
<evidence type="ECO:0000313" key="5">
    <source>
        <dbReference type="Proteomes" id="UP000604765"/>
    </source>
</evidence>
<dbReference type="Pfam" id="PF12850">
    <property type="entry name" value="Metallophos_2"/>
    <property type="match status" value="1"/>
</dbReference>
<proteinExistence type="inferred from homology"/>
<gene>
    <name evidence="4" type="ORF">YK48G_00640</name>
</gene>
<keyword evidence="5" id="KW-1185">Reference proteome</keyword>
<comment type="cofactor">
    <cofactor evidence="2">
        <name>a divalent metal cation</name>
        <dbReference type="ChEBI" id="CHEBI:60240"/>
    </cofactor>
</comment>
<organism evidence="4 5">
    <name type="scientific">Lentilactobacillus fungorum</name>
    <dbReference type="NCBI Taxonomy" id="2201250"/>
    <lineage>
        <taxon>Bacteria</taxon>
        <taxon>Bacillati</taxon>
        <taxon>Bacillota</taxon>
        <taxon>Bacilli</taxon>
        <taxon>Lactobacillales</taxon>
        <taxon>Lactobacillaceae</taxon>
        <taxon>Lentilactobacillus</taxon>
    </lineage>
</organism>
<evidence type="ECO:0000259" key="3">
    <source>
        <dbReference type="Pfam" id="PF12850"/>
    </source>
</evidence>
<evidence type="ECO:0000256" key="1">
    <source>
        <dbReference type="ARBA" id="ARBA00008950"/>
    </source>
</evidence>
<dbReference type="EC" id="3.1.4.-" evidence="2"/>
<dbReference type="PANTHER" id="PTHR11124">
    <property type="entry name" value="VACUOLAR SORTING PROTEIN VPS29"/>
    <property type="match status" value="1"/>
</dbReference>
<reference evidence="4 5" key="1">
    <citation type="journal article" date="2021" name="Int. J. Syst. Evol. Microbiol.">
        <title>Lentilactobacillus fungorum sp. nov., isolated from spent mushroom substrates.</title>
        <authorList>
            <person name="Tohno M."/>
            <person name="Tanizawa Y."/>
            <person name="Kojima Y."/>
            <person name="Sakamoto M."/>
            <person name="Ohkuma M."/>
            <person name="Kobayashi H."/>
        </authorList>
    </citation>
    <scope>NUCLEOTIDE SEQUENCE [LARGE SCALE GENOMIC DNA]</scope>
    <source>
        <strain evidence="4 5">YK48G</strain>
    </source>
</reference>
<dbReference type="SUPFAM" id="SSF56300">
    <property type="entry name" value="Metallo-dependent phosphatases"/>
    <property type="match status" value="1"/>
</dbReference>
<sequence length="171" mass="18968">MRIVVVSDNHGDRQIIDKLVNKYEGKVDGIFHCGDSEFVADDPLISKLYIVAGNMDSATFADDLVKQIGTQTILLTHGHLQNVNSGLLTLQLFARSKQANVVLFGHTHQLGVVQTNGILFLNPGSITYPRGQYAAIGGTYAVLTSDDQMNHVQYYDRELQPIDKLQFTFTK</sequence>
<evidence type="ECO:0000256" key="2">
    <source>
        <dbReference type="RuleBase" id="RU362039"/>
    </source>
</evidence>
<dbReference type="NCBIfam" id="TIGR00040">
    <property type="entry name" value="yfcE"/>
    <property type="match status" value="1"/>
</dbReference>
<dbReference type="CDD" id="cd00841">
    <property type="entry name" value="MPP_YfcE"/>
    <property type="match status" value="1"/>
</dbReference>
<name>A0ABQ3VY82_9LACO</name>
<accession>A0ABQ3VY82</accession>
<dbReference type="InterPro" id="IPR041802">
    <property type="entry name" value="MPP_YfcE"/>
</dbReference>
<comment type="caution">
    <text evidence="4">The sequence shown here is derived from an EMBL/GenBank/DDBJ whole genome shotgun (WGS) entry which is preliminary data.</text>
</comment>
<dbReference type="Gene3D" id="3.60.21.10">
    <property type="match status" value="1"/>
</dbReference>
<dbReference type="Proteomes" id="UP000604765">
    <property type="component" value="Unassembled WGS sequence"/>
</dbReference>
<comment type="similarity">
    <text evidence="1 2">Belongs to the metallophosphoesterase superfamily. YfcE family.</text>
</comment>
<evidence type="ECO:0000313" key="4">
    <source>
        <dbReference type="EMBL" id="GHP12639.1"/>
    </source>
</evidence>
<keyword evidence="2" id="KW-0479">Metal-binding</keyword>
<dbReference type="InterPro" id="IPR024654">
    <property type="entry name" value="Calcineurin-like_PHP_lpxH"/>
</dbReference>
<dbReference type="InterPro" id="IPR029052">
    <property type="entry name" value="Metallo-depent_PP-like"/>
</dbReference>
<feature type="domain" description="Calcineurin-like phosphoesterase" evidence="3">
    <location>
        <begin position="1"/>
        <end position="147"/>
    </location>
</feature>
<dbReference type="RefSeq" id="WP_203628721.1">
    <property type="nucleotide sequence ID" value="NZ_BNJR01000004.1"/>
</dbReference>
<dbReference type="InterPro" id="IPR000979">
    <property type="entry name" value="Phosphodiesterase_MJ0936/Vps29"/>
</dbReference>
<protein>
    <recommendedName>
        <fullName evidence="2">Phosphoesterase</fullName>
        <ecNumber evidence="2">3.1.4.-</ecNumber>
    </recommendedName>
</protein>